<dbReference type="EMBL" id="FJUX01000091">
    <property type="protein sequence ID" value="CZT07038.1"/>
    <property type="molecule type" value="Genomic_DNA"/>
</dbReference>
<dbReference type="InterPro" id="IPR029057">
    <property type="entry name" value="PRTase-like"/>
</dbReference>
<keyword evidence="3" id="KW-1185">Reference proteome</keyword>
<protein>
    <recommendedName>
        <fullName evidence="1">Phosphoribosyltransferase domain-containing protein</fullName>
    </recommendedName>
</protein>
<organism evidence="2 3">
    <name type="scientific">Rhynchosporium agropyri</name>
    <dbReference type="NCBI Taxonomy" id="914238"/>
    <lineage>
        <taxon>Eukaryota</taxon>
        <taxon>Fungi</taxon>
        <taxon>Dikarya</taxon>
        <taxon>Ascomycota</taxon>
        <taxon>Pezizomycotina</taxon>
        <taxon>Leotiomycetes</taxon>
        <taxon>Helotiales</taxon>
        <taxon>Ploettnerulaceae</taxon>
        <taxon>Rhynchosporium</taxon>
    </lineage>
</organism>
<feature type="domain" description="Phosphoribosyltransferase" evidence="1">
    <location>
        <begin position="7"/>
        <end position="32"/>
    </location>
</feature>
<evidence type="ECO:0000259" key="1">
    <source>
        <dbReference type="Pfam" id="PF00156"/>
    </source>
</evidence>
<dbReference type="CDD" id="cd06223">
    <property type="entry name" value="PRTases_typeI"/>
    <property type="match status" value="1"/>
</dbReference>
<dbReference type="Gene3D" id="3.40.50.2020">
    <property type="match status" value="1"/>
</dbReference>
<name>A0A1E1L909_9HELO</name>
<dbReference type="AlphaFoldDB" id="A0A1E1L909"/>
<proteinExistence type="predicted"/>
<dbReference type="InterPro" id="IPR000836">
    <property type="entry name" value="PRTase_dom"/>
</dbReference>
<gene>
    <name evidence="2" type="ORF">RAG0_12637</name>
</gene>
<accession>A0A1E1L909</accession>
<dbReference type="Pfam" id="PF00156">
    <property type="entry name" value="Pribosyltran"/>
    <property type="match status" value="1"/>
</dbReference>
<dbReference type="SUPFAM" id="SSF53271">
    <property type="entry name" value="PRTase-like"/>
    <property type="match status" value="1"/>
</dbReference>
<dbReference type="Proteomes" id="UP000178912">
    <property type="component" value="Unassembled WGS sequence"/>
</dbReference>
<evidence type="ECO:0000313" key="3">
    <source>
        <dbReference type="Proteomes" id="UP000178912"/>
    </source>
</evidence>
<sequence>MERDVVPKDMSVLVVDDVLSTGRTLCAVLELLVFGGA</sequence>
<evidence type="ECO:0000313" key="2">
    <source>
        <dbReference type="EMBL" id="CZT07038.1"/>
    </source>
</evidence>
<reference evidence="3" key="1">
    <citation type="submission" date="2016-03" db="EMBL/GenBank/DDBJ databases">
        <authorList>
            <person name="Guldener U."/>
        </authorList>
    </citation>
    <scope>NUCLEOTIDE SEQUENCE [LARGE SCALE GENOMIC DNA]</scope>
    <source>
        <strain evidence="3">04CH-RAC-A.6.1</strain>
    </source>
</reference>